<gene>
    <name evidence="2" type="ORF">LMG18095_03339</name>
</gene>
<feature type="domain" description="DUF6471" evidence="1">
    <location>
        <begin position="8"/>
        <end position="70"/>
    </location>
</feature>
<name>A0ABM9JPN4_9RALS</name>
<evidence type="ECO:0000259" key="1">
    <source>
        <dbReference type="Pfam" id="PF20075"/>
    </source>
</evidence>
<dbReference type="RefSeq" id="WP_249262950.1">
    <property type="nucleotide sequence ID" value="NZ_CATZAR010000011.1"/>
</dbReference>
<comment type="caution">
    <text evidence="2">The sequence shown here is derived from an EMBL/GenBank/DDBJ whole genome shotgun (WGS) entry which is preliminary data.</text>
</comment>
<evidence type="ECO:0000313" key="2">
    <source>
        <dbReference type="EMBL" id="CAJ0799542.1"/>
    </source>
</evidence>
<reference evidence="2 3" key="1">
    <citation type="submission" date="2023-07" db="EMBL/GenBank/DDBJ databases">
        <authorList>
            <person name="Peeters C."/>
        </authorList>
    </citation>
    <scope>NUCLEOTIDE SEQUENCE [LARGE SCALE GENOMIC DNA]</scope>
    <source>
        <strain evidence="2 3">LMG 18095</strain>
    </source>
</reference>
<dbReference type="Pfam" id="PF20075">
    <property type="entry name" value="DUF6471"/>
    <property type="match status" value="2"/>
</dbReference>
<evidence type="ECO:0000313" key="3">
    <source>
        <dbReference type="Proteomes" id="UP001189773"/>
    </source>
</evidence>
<dbReference type="Proteomes" id="UP001189773">
    <property type="component" value="Unassembled WGS sequence"/>
</dbReference>
<keyword evidence="3" id="KW-1185">Reference proteome</keyword>
<sequence>MSHVDTPWTRLASRTARGLLARKGFSYETLAAQLCAMGIQESVRGAESKVQRGSYRFAFFLQVLKAVDSEYPPSWKAYIETEDAWEIAAKKIVVHELTAHALDVAKLGHRLTRLGIPAEASSLESQIAFGEFPFVLVLQLSLVAPIGGMERFVDQRDIEHTAATVNT</sequence>
<proteinExistence type="predicted"/>
<protein>
    <recommendedName>
        <fullName evidence="1">DUF6471 domain-containing protein</fullName>
    </recommendedName>
</protein>
<organism evidence="2 3">
    <name type="scientific">Ralstonia thomasii</name>
    <dbReference type="NCBI Taxonomy" id="3058596"/>
    <lineage>
        <taxon>Bacteria</taxon>
        <taxon>Pseudomonadati</taxon>
        <taxon>Pseudomonadota</taxon>
        <taxon>Betaproteobacteria</taxon>
        <taxon>Burkholderiales</taxon>
        <taxon>Burkholderiaceae</taxon>
        <taxon>Ralstonia</taxon>
    </lineage>
</organism>
<dbReference type="EMBL" id="CATZAR010000011">
    <property type="protein sequence ID" value="CAJ0799542.1"/>
    <property type="molecule type" value="Genomic_DNA"/>
</dbReference>
<feature type="domain" description="DUF6471" evidence="1">
    <location>
        <begin position="85"/>
        <end position="140"/>
    </location>
</feature>
<accession>A0ABM9JPN4</accession>
<dbReference type="InterPro" id="IPR045526">
    <property type="entry name" value="DUF6471"/>
</dbReference>